<dbReference type="OrthoDB" id="1523976at2759"/>
<comment type="caution">
    <text evidence="1">The sequence shown here is derived from an EMBL/GenBank/DDBJ whole genome shotgun (WGS) entry which is preliminary data.</text>
</comment>
<gene>
    <name evidence="1" type="ORF">CKAN_01293200</name>
</gene>
<dbReference type="SUPFAM" id="SSF81383">
    <property type="entry name" value="F-box domain"/>
    <property type="match status" value="1"/>
</dbReference>
<protein>
    <recommendedName>
        <fullName evidence="3">F-box domain-containing protein</fullName>
    </recommendedName>
</protein>
<dbReference type="Proteomes" id="UP000283530">
    <property type="component" value="Unassembled WGS sequence"/>
</dbReference>
<organism evidence="1 2">
    <name type="scientific">Cinnamomum micranthum f. kanehirae</name>
    <dbReference type="NCBI Taxonomy" id="337451"/>
    <lineage>
        <taxon>Eukaryota</taxon>
        <taxon>Viridiplantae</taxon>
        <taxon>Streptophyta</taxon>
        <taxon>Embryophyta</taxon>
        <taxon>Tracheophyta</taxon>
        <taxon>Spermatophyta</taxon>
        <taxon>Magnoliopsida</taxon>
        <taxon>Magnoliidae</taxon>
        <taxon>Laurales</taxon>
        <taxon>Lauraceae</taxon>
        <taxon>Cinnamomum</taxon>
    </lineage>
</organism>
<evidence type="ECO:0000313" key="1">
    <source>
        <dbReference type="EMBL" id="RWR84143.1"/>
    </source>
</evidence>
<sequence>MDKWSEGLPEDVFDHILNLCSLRDSIRVGLVRKSWHRVSKLNISKRPQLPWLMMPSNPNCRSAEEEGEEGRCLYSLSDDTIYYGIKIPHVRGKKCCASFSNSGGWLMTIDENLENKLTNTISTND</sequence>
<dbReference type="AlphaFoldDB" id="A0A443P035"/>
<evidence type="ECO:0008006" key="3">
    <source>
        <dbReference type="Google" id="ProtNLM"/>
    </source>
</evidence>
<reference evidence="1 2" key="1">
    <citation type="journal article" date="2019" name="Nat. Plants">
        <title>Stout camphor tree genome fills gaps in understanding of flowering plant genome evolution.</title>
        <authorList>
            <person name="Chaw S.M."/>
            <person name="Liu Y.C."/>
            <person name="Wu Y.W."/>
            <person name="Wang H.Y."/>
            <person name="Lin C.I."/>
            <person name="Wu C.S."/>
            <person name="Ke H.M."/>
            <person name="Chang L.Y."/>
            <person name="Hsu C.Y."/>
            <person name="Yang H.T."/>
            <person name="Sudianto E."/>
            <person name="Hsu M.H."/>
            <person name="Wu K.P."/>
            <person name="Wang L.N."/>
            <person name="Leebens-Mack J.H."/>
            <person name="Tsai I.J."/>
        </authorList>
    </citation>
    <scope>NUCLEOTIDE SEQUENCE [LARGE SCALE GENOMIC DNA]</scope>
    <source>
        <strain evidence="2">cv. Chaw 1501</strain>
        <tissue evidence="1">Young leaves</tissue>
    </source>
</reference>
<dbReference type="CDD" id="cd09917">
    <property type="entry name" value="F-box_SF"/>
    <property type="match status" value="1"/>
</dbReference>
<keyword evidence="2" id="KW-1185">Reference proteome</keyword>
<dbReference type="InterPro" id="IPR036047">
    <property type="entry name" value="F-box-like_dom_sf"/>
</dbReference>
<accession>A0A443P035</accession>
<dbReference type="PANTHER" id="PTHR44586:SF14">
    <property type="entry name" value="F-BOX DOMAIN CONTAINING PROTEIN, EXPRESSED"/>
    <property type="match status" value="1"/>
</dbReference>
<dbReference type="EMBL" id="QPKB01000005">
    <property type="protein sequence ID" value="RWR84143.1"/>
    <property type="molecule type" value="Genomic_DNA"/>
</dbReference>
<proteinExistence type="predicted"/>
<dbReference type="PANTHER" id="PTHR44586">
    <property type="entry name" value="F-BOX DOMAIN CONTAINING PROTEIN, EXPRESSED"/>
    <property type="match status" value="1"/>
</dbReference>
<name>A0A443P035_9MAGN</name>
<evidence type="ECO:0000313" key="2">
    <source>
        <dbReference type="Proteomes" id="UP000283530"/>
    </source>
</evidence>